<evidence type="ECO:0000313" key="4">
    <source>
        <dbReference type="Proteomes" id="UP000250079"/>
    </source>
</evidence>
<dbReference type="InterPro" id="IPR012337">
    <property type="entry name" value="RNaseH-like_sf"/>
</dbReference>
<evidence type="ECO:0000313" key="3">
    <source>
        <dbReference type="EMBL" id="ASJ72789.1"/>
    </source>
</evidence>
<dbReference type="Proteomes" id="UP000250079">
    <property type="component" value="Chromosome"/>
</dbReference>
<keyword evidence="4" id="KW-1185">Reference proteome</keyword>
<dbReference type="InterPro" id="IPR047952">
    <property type="entry name" value="Transpos_IS4"/>
</dbReference>
<feature type="region of interest" description="Disordered" evidence="1">
    <location>
        <begin position="138"/>
        <end position="159"/>
    </location>
</feature>
<proteinExistence type="predicted"/>
<feature type="region of interest" description="Disordered" evidence="1">
    <location>
        <begin position="409"/>
        <end position="446"/>
    </location>
</feature>
<dbReference type="PANTHER" id="PTHR37529:SF1">
    <property type="entry name" value="TRANSPOSASE INSG FOR INSERTION SEQUENCE ELEMENT IS4-RELATED"/>
    <property type="match status" value="1"/>
</dbReference>
<dbReference type="GO" id="GO:0004803">
    <property type="term" value="F:transposase activity"/>
    <property type="evidence" value="ECO:0007669"/>
    <property type="project" value="InterPro"/>
</dbReference>
<dbReference type="GO" id="GO:0003677">
    <property type="term" value="F:DNA binding"/>
    <property type="evidence" value="ECO:0007669"/>
    <property type="project" value="InterPro"/>
</dbReference>
<dbReference type="RefSeq" id="WP_088918072.1">
    <property type="nucleotide sequence ID" value="NZ_CP018632.1"/>
</dbReference>
<dbReference type="SUPFAM" id="SSF53098">
    <property type="entry name" value="Ribonuclease H-like"/>
    <property type="match status" value="1"/>
</dbReference>
<dbReference type="Pfam" id="PF01609">
    <property type="entry name" value="DDE_Tnp_1"/>
    <property type="match status" value="1"/>
</dbReference>
<dbReference type="AlphaFoldDB" id="A0A2Z2NNJ0"/>
<protein>
    <recommendedName>
        <fullName evidence="2">Transposase IS4-like domain-containing protein</fullName>
    </recommendedName>
</protein>
<dbReference type="InterPro" id="IPR002559">
    <property type="entry name" value="Transposase_11"/>
</dbReference>
<organism evidence="3 4">
    <name type="scientific">Granulosicoccus antarcticus IMCC3135</name>
    <dbReference type="NCBI Taxonomy" id="1192854"/>
    <lineage>
        <taxon>Bacteria</taxon>
        <taxon>Pseudomonadati</taxon>
        <taxon>Pseudomonadota</taxon>
        <taxon>Gammaproteobacteria</taxon>
        <taxon>Chromatiales</taxon>
        <taxon>Granulosicoccaceae</taxon>
        <taxon>Granulosicoccus</taxon>
    </lineage>
</organism>
<dbReference type="KEGG" id="gai:IMCC3135_13520"/>
<name>A0A2Z2NNJ0_9GAMM</name>
<dbReference type="GO" id="GO:0006313">
    <property type="term" value="P:DNA transposition"/>
    <property type="evidence" value="ECO:0007669"/>
    <property type="project" value="InterPro"/>
</dbReference>
<evidence type="ECO:0000256" key="1">
    <source>
        <dbReference type="SAM" id="MobiDB-lite"/>
    </source>
</evidence>
<dbReference type="PANTHER" id="PTHR37529">
    <property type="entry name" value="TRANSPOSASE INSG FOR INSERTION SEQUENCE ELEMENT IS4-RELATED"/>
    <property type="match status" value="1"/>
</dbReference>
<evidence type="ECO:0000259" key="2">
    <source>
        <dbReference type="Pfam" id="PF01609"/>
    </source>
</evidence>
<reference evidence="3 4" key="1">
    <citation type="submission" date="2016-12" db="EMBL/GenBank/DDBJ databases">
        <authorList>
            <person name="Song W.-J."/>
            <person name="Kurnit D.M."/>
        </authorList>
    </citation>
    <scope>NUCLEOTIDE SEQUENCE [LARGE SCALE GENOMIC DNA]</scope>
    <source>
        <strain evidence="3 4">IMCC3135</strain>
    </source>
</reference>
<dbReference type="EMBL" id="CP018632">
    <property type="protein sequence ID" value="ASJ72789.1"/>
    <property type="molecule type" value="Genomic_DNA"/>
</dbReference>
<gene>
    <name evidence="3" type="ORF">IMCC3135_13520</name>
</gene>
<dbReference type="OrthoDB" id="9796012at2"/>
<feature type="domain" description="Transposase IS4-like" evidence="2">
    <location>
        <begin position="127"/>
        <end position="353"/>
    </location>
</feature>
<sequence>MHTTRAIPSEQDLRATLNSTGVFNLITDDRFLGTIEAHLPTHRERTYPPTETLAMFVAQVLSDDSSCQRAVNERIVRCLQHGLRPPSTSTAAYCEARVRLPSDLVESLYKVVGQHVSDNAPIKSLWNERRALLIDGTGTTMPDTPDNQREFPQPSSQEEGLGFPEARMVALSCAATGAIIDATIGAAKGKATGELSQMRILSRSLRANDVLVGDAIYETYWTFMMVQDIGCDGVFEINGSRTRPGKHCTQLVLKRPVRPEWMDLETFHLCPKQITVRQVVNCQRGYQPRVFLTTLTDSKLISDKQIVKLYLLRWNVETDFRSLKCALEAGILTCRTAEMIKKELSVHLLAYNLTRLLMNEAATLCGCEPRSISFRHTVQLWSAWSLSGCQLDPYQWDQLLKAIASRRVGNRPGRKEPRAVKRRPKPRPLLDMPRSAARACAHRYER</sequence>
<accession>A0A2Z2NNJ0</accession>
<dbReference type="NCBIfam" id="NF033592">
    <property type="entry name" value="transpos_IS4_1"/>
    <property type="match status" value="1"/>
</dbReference>